<evidence type="ECO:0000313" key="2">
    <source>
        <dbReference type="Proteomes" id="UP000694257"/>
    </source>
</evidence>
<name>A0ABX8RV90_NOCIO</name>
<dbReference type="Proteomes" id="UP000694257">
    <property type="component" value="Chromosome"/>
</dbReference>
<organism evidence="1 2">
    <name type="scientific">Nocardia iowensis</name>
    <dbReference type="NCBI Taxonomy" id="204891"/>
    <lineage>
        <taxon>Bacteria</taxon>
        <taxon>Bacillati</taxon>
        <taxon>Actinomycetota</taxon>
        <taxon>Actinomycetes</taxon>
        <taxon>Mycobacteriales</taxon>
        <taxon>Nocardiaceae</taxon>
        <taxon>Nocardia</taxon>
    </lineage>
</organism>
<keyword evidence="2" id="KW-1185">Reference proteome</keyword>
<protein>
    <recommendedName>
        <fullName evidence="3">PIN domain-containing protein</fullName>
    </recommendedName>
</protein>
<dbReference type="EMBL" id="CP078145">
    <property type="protein sequence ID" value="QXN91441.1"/>
    <property type="molecule type" value="Genomic_DNA"/>
</dbReference>
<sequence length="45" mass="4887">MPDLVIAATAERHECTMLHYDGDYDIVAAVTGQPSQWVVRAGLAD</sequence>
<evidence type="ECO:0008006" key="3">
    <source>
        <dbReference type="Google" id="ProtNLM"/>
    </source>
</evidence>
<accession>A0ABX8RV90</accession>
<evidence type="ECO:0000313" key="1">
    <source>
        <dbReference type="EMBL" id="QXN91441.1"/>
    </source>
</evidence>
<proteinExistence type="predicted"/>
<gene>
    <name evidence="1" type="ORF">KV110_40085</name>
</gene>
<dbReference type="RefSeq" id="WP_218472295.1">
    <property type="nucleotide sequence ID" value="NZ_BAABJN010000012.1"/>
</dbReference>
<reference evidence="1 2" key="1">
    <citation type="submission" date="2021-07" db="EMBL/GenBank/DDBJ databases">
        <title>Whole Genome Sequence of Nocardia Iowensis.</title>
        <authorList>
            <person name="Lamm A."/>
            <person name="Collins-Fairclough A.M."/>
            <person name="Bunk B."/>
            <person name="Sproer C."/>
        </authorList>
    </citation>
    <scope>NUCLEOTIDE SEQUENCE [LARGE SCALE GENOMIC DNA]</scope>
    <source>
        <strain evidence="1 2">NRRL 5646</strain>
    </source>
</reference>